<evidence type="ECO:0000259" key="1">
    <source>
        <dbReference type="PROSITE" id="PS50902"/>
    </source>
</evidence>
<feature type="domain" description="Flavodoxin-like" evidence="1">
    <location>
        <begin position="3"/>
        <end position="157"/>
    </location>
</feature>
<proteinExistence type="predicted"/>
<dbReference type="SUPFAM" id="SSF52218">
    <property type="entry name" value="Flavoproteins"/>
    <property type="match status" value="1"/>
</dbReference>
<sequence>MQILVTVASRHGATAEIGTAVADVLRADGHVVDEVEPEEVADLTGYDAVVLGSAVYTAHWLPAARDLAARLAPQLRERVCWVFSSGLATQPAASANSPHELRVLMADIRAVGHRAFAGRLRRADLAFAERAIIAGARAKEGDHRDFDAVRAWAGQIADELRARAGSVTSTPAS</sequence>
<dbReference type="Proteomes" id="UP000269289">
    <property type="component" value="Unassembled WGS sequence"/>
</dbReference>
<name>A0A3M2ITA4_9CELL</name>
<dbReference type="PANTHER" id="PTHR38030">
    <property type="entry name" value="PROTOPORPHYRINOGEN IX DEHYDROGENASE [MENAQUINONE]"/>
    <property type="match status" value="1"/>
</dbReference>
<evidence type="ECO:0000313" key="3">
    <source>
        <dbReference type="Proteomes" id="UP000269289"/>
    </source>
</evidence>
<gene>
    <name evidence="2" type="ORF">EBM89_16260</name>
</gene>
<evidence type="ECO:0000313" key="2">
    <source>
        <dbReference type="EMBL" id="RMI05162.1"/>
    </source>
</evidence>
<dbReference type="GO" id="GO:0006783">
    <property type="term" value="P:heme biosynthetic process"/>
    <property type="evidence" value="ECO:0007669"/>
    <property type="project" value="TreeGrafter"/>
</dbReference>
<protein>
    <submittedName>
        <fullName evidence="2">Protoporphyrinogen oxidase</fullName>
    </submittedName>
</protein>
<dbReference type="AlphaFoldDB" id="A0A3M2ITA4"/>
<dbReference type="InterPro" id="IPR026816">
    <property type="entry name" value="Flavodoxin_dom"/>
</dbReference>
<dbReference type="GO" id="GO:0010181">
    <property type="term" value="F:FMN binding"/>
    <property type="evidence" value="ECO:0007669"/>
    <property type="project" value="InterPro"/>
</dbReference>
<dbReference type="PROSITE" id="PS50902">
    <property type="entry name" value="FLAVODOXIN_LIKE"/>
    <property type="match status" value="1"/>
</dbReference>
<reference evidence="2 3" key="1">
    <citation type="submission" date="2018-10" db="EMBL/GenBank/DDBJ databases">
        <title>Isolation, diversity and antifungal activity of actinobacteria from wheat.</title>
        <authorList>
            <person name="Han C."/>
        </authorList>
    </citation>
    <scope>NUCLEOTIDE SEQUENCE [LARGE SCALE GENOMIC DNA]</scope>
    <source>
        <strain evidence="2 3">NEAU-YY56</strain>
    </source>
</reference>
<dbReference type="InterPro" id="IPR052200">
    <property type="entry name" value="Protoporphyrinogen_IX_DH"/>
</dbReference>
<organism evidence="2 3">
    <name type="scientific">Cellulomonas triticagri</name>
    <dbReference type="NCBI Taxonomy" id="2483352"/>
    <lineage>
        <taxon>Bacteria</taxon>
        <taxon>Bacillati</taxon>
        <taxon>Actinomycetota</taxon>
        <taxon>Actinomycetes</taxon>
        <taxon>Micrococcales</taxon>
        <taxon>Cellulomonadaceae</taxon>
        <taxon>Cellulomonas</taxon>
    </lineage>
</organism>
<dbReference type="Gene3D" id="3.40.50.360">
    <property type="match status" value="1"/>
</dbReference>
<dbReference type="InterPro" id="IPR008254">
    <property type="entry name" value="Flavodoxin/NO_synth"/>
</dbReference>
<dbReference type="Pfam" id="PF12724">
    <property type="entry name" value="Flavodoxin_5"/>
    <property type="match status" value="1"/>
</dbReference>
<dbReference type="EMBL" id="RFFI01000108">
    <property type="protein sequence ID" value="RMI05162.1"/>
    <property type="molecule type" value="Genomic_DNA"/>
</dbReference>
<keyword evidence="3" id="KW-1185">Reference proteome</keyword>
<dbReference type="PANTHER" id="PTHR38030:SF2">
    <property type="entry name" value="PROTOPORPHYRINOGEN IX DEHYDROGENASE [QUINONE]"/>
    <property type="match status" value="1"/>
</dbReference>
<dbReference type="InterPro" id="IPR029039">
    <property type="entry name" value="Flavoprotein-like_sf"/>
</dbReference>
<dbReference type="OrthoDB" id="129384at2"/>
<dbReference type="GO" id="GO:0070819">
    <property type="term" value="F:menaquinone-dependent protoporphyrinogen oxidase activity"/>
    <property type="evidence" value="ECO:0007669"/>
    <property type="project" value="TreeGrafter"/>
</dbReference>
<comment type="caution">
    <text evidence="2">The sequence shown here is derived from an EMBL/GenBank/DDBJ whole genome shotgun (WGS) entry which is preliminary data.</text>
</comment>
<accession>A0A3M2ITA4</accession>